<keyword evidence="11" id="KW-1185">Reference proteome</keyword>
<keyword evidence="4 7" id="KW-1133">Transmembrane helix</keyword>
<feature type="domain" description="Integral membrane protein YccS N-terminal" evidence="8">
    <location>
        <begin position="103"/>
        <end position="382"/>
    </location>
</feature>
<evidence type="ECO:0000256" key="3">
    <source>
        <dbReference type="ARBA" id="ARBA00022692"/>
    </source>
</evidence>
<keyword evidence="2" id="KW-1003">Cell membrane</keyword>
<evidence type="ECO:0000256" key="2">
    <source>
        <dbReference type="ARBA" id="ARBA00022475"/>
    </source>
</evidence>
<accession>A0AAQ3XL19</accession>
<feature type="transmembrane region" description="Helical" evidence="7">
    <location>
        <begin position="105"/>
        <end position="122"/>
    </location>
</feature>
<feature type="transmembrane region" description="Helical" evidence="7">
    <location>
        <begin position="545"/>
        <end position="567"/>
    </location>
</feature>
<dbReference type="Pfam" id="PF13515">
    <property type="entry name" value="FUSC_2"/>
    <property type="match status" value="1"/>
</dbReference>
<feature type="transmembrane region" description="Helical" evidence="7">
    <location>
        <begin position="521"/>
        <end position="539"/>
    </location>
</feature>
<dbReference type="PANTHER" id="PTHR30509:SF8">
    <property type="entry name" value="INNER MEMBRANE PROTEIN YCCS"/>
    <property type="match status" value="1"/>
</dbReference>
<feature type="domain" description="Integral membrane bound transporter" evidence="9">
    <location>
        <begin position="439"/>
        <end position="561"/>
    </location>
</feature>
<evidence type="ECO:0000259" key="8">
    <source>
        <dbReference type="Pfam" id="PF12805"/>
    </source>
</evidence>
<proteinExistence type="inferred from homology"/>
<evidence type="ECO:0000313" key="11">
    <source>
        <dbReference type="Proteomes" id="UP001149607"/>
    </source>
</evidence>
<sequence>MYPTFGREVKTAPYRFQTACCGIGAAAVYNKPFSLRTMMMLSIKTPPVNAKVMAAVPVLVSVCAAAWAVKYWDLSALAVPLVLGVVAGGLVDLDNRFSGRLKNMLISLSAFALSSLAVQLTFGRPLWFVPTMTLLAFVFTLIGVAGVRYRTIAFGTLAVAVYTTLTYRAEAVWYAVPLMICGGALLYHAAALLVHALFPHRPVQENVAGAYAALAAFLDSKAGFFDPDEVGCLERRQIDLAMKNQRLTAAFNQCRSTLFYRMRGQHRHPRTGRMLHYYFAAQDIHERAGSSFIRHQEVVARLKNSDLVFRCRRLLELQADACRAVADALRANRPYHYDERLARAGRGLRQSLKYYEENSAAAEDRHTLARLIENLCAVSDQLESLERAADDMPSAISDGIAHSDGGSGREVWQSLKNGMTLQSATFRHAVRMALLVSVCGVVVELLAIHQGYWIMLTAVFVCQPNYSATQTRLKQRIVGTLAGVLVGSLLPYFTPSLEAELMIVVASTTLFFFFRSHKYSYSTFFITIQALASFSIAGYDLSGALPLRLIDTVIGAALAWAAVSYLWPDWHYLQLNRTGAQAVAGSAEYLRNILKQLQQGAADDMVYRTARRQAHEKAAALSSTVSDMSGEPEKYGGRINDGFALLKINYSLLGYIASLGACRSRNRHGLADSEFARHYFAAGGVLCGLLENMEEPDRTRWQQDHDGLLADLAALRQLPEYEAGQNHLLWQQLSLIARVAGPAYRALHGAAAE</sequence>
<dbReference type="NCBIfam" id="TIGR01666">
    <property type="entry name" value="YCCS"/>
    <property type="match status" value="1"/>
</dbReference>
<evidence type="ECO:0000256" key="6">
    <source>
        <dbReference type="ARBA" id="ARBA00043993"/>
    </source>
</evidence>
<feature type="transmembrane region" description="Helical" evidence="7">
    <location>
        <begin position="175"/>
        <end position="198"/>
    </location>
</feature>
<evidence type="ECO:0000256" key="1">
    <source>
        <dbReference type="ARBA" id="ARBA00004651"/>
    </source>
</evidence>
<dbReference type="EMBL" id="CP146598">
    <property type="protein sequence ID" value="WWY03658.1"/>
    <property type="molecule type" value="Genomic_DNA"/>
</dbReference>
<comment type="similarity">
    <text evidence="6">Belongs to the YccS/YhfK family.</text>
</comment>
<protein>
    <submittedName>
        <fullName evidence="10">YccS family putative transporter</fullName>
    </submittedName>
</protein>
<reference evidence="10" key="1">
    <citation type="submission" date="2024-02" db="EMBL/GenBank/DDBJ databases">
        <title>Neisseria leonii sp. nov.</title>
        <authorList>
            <person name="Boutroux M."/>
            <person name="Favre-Rochex S."/>
            <person name="Gorgette O."/>
            <person name="Touak G."/>
            <person name="Muhle E."/>
            <person name="Chesneau O."/>
            <person name="Clermont D."/>
            <person name="Rahi P."/>
        </authorList>
    </citation>
    <scope>NUCLEOTIDE SEQUENCE</scope>
    <source>
        <strain evidence="10">51.81</strain>
    </source>
</reference>
<evidence type="ECO:0000259" key="9">
    <source>
        <dbReference type="Pfam" id="PF13515"/>
    </source>
</evidence>
<name>A0AAQ3XL19_9NEIS</name>
<dbReference type="PANTHER" id="PTHR30509">
    <property type="entry name" value="P-HYDROXYBENZOIC ACID EFFLUX PUMP SUBUNIT-RELATED"/>
    <property type="match status" value="1"/>
</dbReference>
<dbReference type="InterPro" id="IPR010020">
    <property type="entry name" value="Integral_membrane_YCCS_YHJK"/>
</dbReference>
<feature type="transmembrane region" description="Helical" evidence="7">
    <location>
        <begin position="429"/>
        <end position="446"/>
    </location>
</feature>
<evidence type="ECO:0000256" key="5">
    <source>
        <dbReference type="ARBA" id="ARBA00023136"/>
    </source>
</evidence>
<keyword evidence="3 7" id="KW-0812">Transmembrane</keyword>
<dbReference type="InterPro" id="IPR049453">
    <property type="entry name" value="Memb_transporter_dom"/>
</dbReference>
<feature type="transmembrane region" description="Helical" evidence="7">
    <location>
        <begin position="476"/>
        <end position="493"/>
    </location>
</feature>
<dbReference type="RefSeq" id="WP_338691857.1">
    <property type="nucleotide sequence ID" value="NZ_CP145811.1"/>
</dbReference>
<evidence type="ECO:0000256" key="7">
    <source>
        <dbReference type="SAM" id="Phobius"/>
    </source>
</evidence>
<dbReference type="GO" id="GO:0005886">
    <property type="term" value="C:plasma membrane"/>
    <property type="evidence" value="ECO:0007669"/>
    <property type="project" value="UniProtKB-SubCell"/>
</dbReference>
<dbReference type="InterPro" id="IPR010019">
    <property type="entry name" value="Integral_membrane_YccS"/>
</dbReference>
<dbReference type="NCBIfam" id="TIGR01667">
    <property type="entry name" value="YCCS_YHFK"/>
    <property type="match status" value="1"/>
</dbReference>
<feature type="transmembrane region" description="Helical" evidence="7">
    <location>
        <begin position="50"/>
        <end position="68"/>
    </location>
</feature>
<dbReference type="AlphaFoldDB" id="A0AAQ3XL19"/>
<keyword evidence="5 7" id="KW-0472">Membrane</keyword>
<dbReference type="InterPro" id="IPR032692">
    <property type="entry name" value="YccS_N"/>
</dbReference>
<evidence type="ECO:0000313" key="10">
    <source>
        <dbReference type="EMBL" id="WWY03658.1"/>
    </source>
</evidence>
<dbReference type="Proteomes" id="UP001149607">
    <property type="component" value="Chromosome"/>
</dbReference>
<gene>
    <name evidence="10" type="primary">yccS</name>
    <name evidence="10" type="ORF">V9W64_02635</name>
</gene>
<feature type="transmembrane region" description="Helical" evidence="7">
    <location>
        <begin position="74"/>
        <end position="93"/>
    </location>
</feature>
<dbReference type="Pfam" id="PF12805">
    <property type="entry name" value="FUSC-like"/>
    <property type="match status" value="1"/>
</dbReference>
<comment type="subcellular location">
    <subcellularLocation>
        <location evidence="1">Cell membrane</location>
        <topology evidence="1">Multi-pass membrane protein</topology>
    </subcellularLocation>
</comment>
<feature type="transmembrane region" description="Helical" evidence="7">
    <location>
        <begin position="128"/>
        <end position="145"/>
    </location>
</feature>
<evidence type="ECO:0000256" key="4">
    <source>
        <dbReference type="ARBA" id="ARBA00022989"/>
    </source>
</evidence>
<organism evidence="10 11">
    <name type="scientific">Neisseria leonii</name>
    <dbReference type="NCBI Taxonomy" id="2995413"/>
    <lineage>
        <taxon>Bacteria</taxon>
        <taxon>Pseudomonadati</taxon>
        <taxon>Pseudomonadota</taxon>
        <taxon>Betaproteobacteria</taxon>
        <taxon>Neisseriales</taxon>
        <taxon>Neisseriaceae</taxon>
        <taxon>Neisseria</taxon>
    </lineage>
</organism>